<keyword evidence="2" id="KW-0012">Acyltransferase</keyword>
<proteinExistence type="predicted"/>
<organism evidence="3 4">
    <name type="scientific">Mariniplasma anaerobium</name>
    <dbReference type="NCBI Taxonomy" id="2735436"/>
    <lineage>
        <taxon>Bacteria</taxon>
        <taxon>Bacillati</taxon>
        <taxon>Mycoplasmatota</taxon>
        <taxon>Mollicutes</taxon>
        <taxon>Acholeplasmatales</taxon>
        <taxon>Acholeplasmataceae</taxon>
        <taxon>Mariniplasma</taxon>
    </lineage>
</organism>
<dbReference type="PANTHER" id="PTHR43877">
    <property type="entry name" value="AMINOALKYLPHOSPHONATE N-ACETYLTRANSFERASE-RELATED-RELATED"/>
    <property type="match status" value="1"/>
</dbReference>
<dbReference type="Gene3D" id="3.40.630.30">
    <property type="match status" value="1"/>
</dbReference>
<accession>A0A7U9THA3</accession>
<keyword evidence="1" id="KW-0808">Transferase</keyword>
<dbReference type="InterPro" id="IPR050832">
    <property type="entry name" value="Bact_Acetyltransf"/>
</dbReference>
<dbReference type="GO" id="GO:0016747">
    <property type="term" value="F:acyltransferase activity, transferring groups other than amino-acyl groups"/>
    <property type="evidence" value="ECO:0007669"/>
    <property type="project" value="InterPro"/>
</dbReference>
<evidence type="ECO:0000256" key="1">
    <source>
        <dbReference type="ARBA" id="ARBA00022679"/>
    </source>
</evidence>
<protein>
    <submittedName>
        <fullName evidence="3">N-acetyltransferase</fullName>
    </submittedName>
</protein>
<dbReference type="InterPro" id="IPR016181">
    <property type="entry name" value="Acyl_CoA_acyltransferase"/>
</dbReference>
<evidence type="ECO:0000313" key="4">
    <source>
        <dbReference type="Proteomes" id="UP000620133"/>
    </source>
</evidence>
<dbReference type="RefSeq" id="WP_176238874.1">
    <property type="nucleotide sequence ID" value="NZ_AP024412.1"/>
</dbReference>
<sequence length="170" mass="20151">MIRLAKISDLKHIWDLRLETTKLLKQRGIDQWQYHLPDQQTITNDINLNEFYVYELDRQIIGMIAIKSGIEPTYDIIYDGAWTSDRPYLTIHRLAVSKQFLGQDIAEKLMIFAHNLAKEKHIDYIRIDTHENNKYAIRFFKSLGYELKGYIFLNKNHPGDPKRLAFDILL</sequence>
<keyword evidence="4" id="KW-1185">Reference proteome</keyword>
<dbReference type="PROSITE" id="PS51186">
    <property type="entry name" value="GNAT"/>
    <property type="match status" value="1"/>
</dbReference>
<dbReference type="KEGG" id="manr:MPAN_012010"/>
<dbReference type="Proteomes" id="UP000620133">
    <property type="component" value="Chromosome"/>
</dbReference>
<reference evidence="3" key="1">
    <citation type="submission" date="2021-01" db="EMBL/GenBank/DDBJ databases">
        <title>Draft genome sequence of Acholeplasmataceae bacterium strain Mahy22.</title>
        <authorList>
            <person name="Watanabe M."/>
            <person name="Kojima H."/>
            <person name="Fukui M."/>
        </authorList>
    </citation>
    <scope>NUCLEOTIDE SEQUENCE</scope>
    <source>
        <strain evidence="3">Mahy22</strain>
    </source>
</reference>
<dbReference type="EMBL" id="AP024412">
    <property type="protein sequence ID" value="BCR36308.1"/>
    <property type="molecule type" value="Genomic_DNA"/>
</dbReference>
<dbReference type="CDD" id="cd04301">
    <property type="entry name" value="NAT_SF"/>
    <property type="match status" value="1"/>
</dbReference>
<dbReference type="PANTHER" id="PTHR43877:SF2">
    <property type="entry name" value="AMINOALKYLPHOSPHONATE N-ACETYLTRANSFERASE-RELATED"/>
    <property type="match status" value="1"/>
</dbReference>
<evidence type="ECO:0000313" key="3">
    <source>
        <dbReference type="EMBL" id="BCR36308.1"/>
    </source>
</evidence>
<dbReference type="Pfam" id="PF00583">
    <property type="entry name" value="Acetyltransf_1"/>
    <property type="match status" value="1"/>
</dbReference>
<dbReference type="AlphaFoldDB" id="A0A7U9THA3"/>
<evidence type="ECO:0000256" key="2">
    <source>
        <dbReference type="ARBA" id="ARBA00023315"/>
    </source>
</evidence>
<dbReference type="InterPro" id="IPR000182">
    <property type="entry name" value="GNAT_dom"/>
</dbReference>
<gene>
    <name evidence="3" type="ORF">MPAN_012010</name>
</gene>
<name>A0A7U9THA3_9MOLU</name>
<dbReference type="SUPFAM" id="SSF55729">
    <property type="entry name" value="Acyl-CoA N-acyltransferases (Nat)"/>
    <property type="match status" value="1"/>
</dbReference>